<evidence type="ECO:0000256" key="1">
    <source>
        <dbReference type="SAM" id="MobiDB-lite"/>
    </source>
</evidence>
<proteinExistence type="predicted"/>
<evidence type="ECO:0000313" key="2">
    <source>
        <dbReference type="EMBL" id="VAW70473.1"/>
    </source>
</evidence>
<dbReference type="InterPro" id="IPR011990">
    <property type="entry name" value="TPR-like_helical_dom_sf"/>
</dbReference>
<feature type="region of interest" description="Disordered" evidence="1">
    <location>
        <begin position="210"/>
        <end position="241"/>
    </location>
</feature>
<gene>
    <name evidence="2" type="ORF">MNBD_GAMMA09-2156</name>
</gene>
<dbReference type="PANTHER" id="PTHR11102:SF160">
    <property type="entry name" value="ERAD-ASSOCIATED E3 UBIQUITIN-PROTEIN LIGASE COMPONENT HRD3"/>
    <property type="match status" value="1"/>
</dbReference>
<name>A0A3B0Y203_9ZZZZ</name>
<dbReference type="EMBL" id="UOFI01000199">
    <property type="protein sequence ID" value="VAW70473.1"/>
    <property type="molecule type" value="Genomic_DNA"/>
</dbReference>
<dbReference type="Pfam" id="PF08238">
    <property type="entry name" value="Sel1"/>
    <property type="match status" value="2"/>
</dbReference>
<reference evidence="2" key="1">
    <citation type="submission" date="2018-06" db="EMBL/GenBank/DDBJ databases">
        <authorList>
            <person name="Zhirakovskaya E."/>
        </authorList>
    </citation>
    <scope>NUCLEOTIDE SEQUENCE</scope>
</reference>
<dbReference type="InterPro" id="IPR006597">
    <property type="entry name" value="Sel1-like"/>
</dbReference>
<dbReference type="InterPro" id="IPR050767">
    <property type="entry name" value="Sel1_AlgK"/>
</dbReference>
<dbReference type="SUPFAM" id="SSF81901">
    <property type="entry name" value="HCP-like"/>
    <property type="match status" value="1"/>
</dbReference>
<protein>
    <recommendedName>
        <fullName evidence="3">Sel1 repeat family protein</fullName>
    </recommendedName>
</protein>
<organism evidence="2">
    <name type="scientific">hydrothermal vent metagenome</name>
    <dbReference type="NCBI Taxonomy" id="652676"/>
    <lineage>
        <taxon>unclassified sequences</taxon>
        <taxon>metagenomes</taxon>
        <taxon>ecological metagenomes</taxon>
    </lineage>
</organism>
<dbReference type="AlphaFoldDB" id="A0A3B0Y203"/>
<accession>A0A3B0Y203</accession>
<dbReference type="Gene3D" id="1.25.40.10">
    <property type="entry name" value="Tetratricopeptide repeat domain"/>
    <property type="match status" value="1"/>
</dbReference>
<sequence>MRNTNLRLSISLLIYLCFLVQINYLNAAENPYGNRIFNLLKIQADKGNTLAQYRIGTYYEFGVSVETNVKAAKVWYKKAADKKYKAATNRLIYLEIKEKGYSNHDHTEWFNDISSGTGRNKADSQIILGQMYHHGIYVKQDLPKALELLKLASISGRAEVESEINIIKSKLAPEKPAPVLTPAPVEKKPEPVKTVTAKVTVKKAKPYKKKTYTKKKINKSKVKTTSRNKSKNKKKTLSEKEKKYKEAMWKLHQENMLLEQTQQWSEGNEDDEEY</sequence>
<dbReference type="SMART" id="SM00671">
    <property type="entry name" value="SEL1"/>
    <property type="match status" value="2"/>
</dbReference>
<evidence type="ECO:0008006" key="3">
    <source>
        <dbReference type="Google" id="ProtNLM"/>
    </source>
</evidence>
<dbReference type="PANTHER" id="PTHR11102">
    <property type="entry name" value="SEL-1-LIKE PROTEIN"/>
    <property type="match status" value="1"/>
</dbReference>
<feature type="compositionally biased region" description="Basic residues" evidence="1">
    <location>
        <begin position="210"/>
        <end position="235"/>
    </location>
</feature>